<dbReference type="InterPro" id="IPR001279">
    <property type="entry name" value="Metallo-B-lactamas"/>
</dbReference>
<gene>
    <name evidence="3" type="ORF">GM415_15455</name>
</gene>
<keyword evidence="4" id="KW-1185">Reference proteome</keyword>
<dbReference type="AlphaFoldDB" id="A0A6I6JMH3"/>
<dbReference type="Gene3D" id="3.60.15.10">
    <property type="entry name" value="Ribonuclease Z/Hydroxyacylglutathione hydrolase-like"/>
    <property type="match status" value="1"/>
</dbReference>
<name>A0A6I6JMH3_9BACT</name>
<keyword evidence="1 3" id="KW-0378">Hydrolase</keyword>
<proteinExistence type="predicted"/>
<sequence length="256" mass="28049">MKFQQIRNATAIIEYAGKRFLVDPMLSEKASFPGFPGTVNSELSNPLVELPVTIHELSQVDAVILTHTHGDHWDEIAKAALPKDLLVFVQNEQDQKEVSSAGFTNTRVLDSETEFEGIRLVKTPGQHGSDSIMEKLGDMLGTVCGVIFIHPSEKTLYLAGDTVWNHHVENSLETYTPEVVILNSGDAQVVGLGSIIMGKRDVLKVHEAAPNATLIATHMEAVNHAVLSRKELREFSIENGFDTNIAVPEDGETVVI</sequence>
<dbReference type="GO" id="GO:0016787">
    <property type="term" value="F:hydrolase activity"/>
    <property type="evidence" value="ECO:0007669"/>
    <property type="project" value="UniProtKB-KW"/>
</dbReference>
<dbReference type="RefSeq" id="WP_158949743.1">
    <property type="nucleotide sequence ID" value="NZ_CP046400.1"/>
</dbReference>
<protein>
    <submittedName>
        <fullName evidence="3">MBL fold metallo-hydrolase</fullName>
    </submittedName>
</protein>
<dbReference type="InterPro" id="IPR036866">
    <property type="entry name" value="RibonucZ/Hydroxyglut_hydro"/>
</dbReference>
<evidence type="ECO:0000256" key="1">
    <source>
        <dbReference type="ARBA" id="ARBA00022801"/>
    </source>
</evidence>
<evidence type="ECO:0000313" key="4">
    <source>
        <dbReference type="Proteomes" id="UP000428328"/>
    </source>
</evidence>
<organism evidence="3 4">
    <name type="scientific">Pseudodesulfovibrio cashew</name>
    <dbReference type="NCBI Taxonomy" id="2678688"/>
    <lineage>
        <taxon>Bacteria</taxon>
        <taxon>Pseudomonadati</taxon>
        <taxon>Thermodesulfobacteriota</taxon>
        <taxon>Desulfovibrionia</taxon>
        <taxon>Desulfovibrionales</taxon>
        <taxon>Desulfovibrionaceae</taxon>
    </lineage>
</organism>
<reference evidence="3 4" key="1">
    <citation type="submission" date="2019-11" db="EMBL/GenBank/DDBJ databases">
        <authorList>
            <person name="Zheng R.K."/>
            <person name="Sun C.M."/>
        </authorList>
    </citation>
    <scope>NUCLEOTIDE SEQUENCE [LARGE SCALE GENOMIC DNA]</scope>
    <source>
        <strain evidence="3 4">SRB007</strain>
    </source>
</reference>
<evidence type="ECO:0000313" key="3">
    <source>
        <dbReference type="EMBL" id="QGY41452.1"/>
    </source>
</evidence>
<dbReference type="KEGG" id="psel:GM415_15455"/>
<dbReference type="SUPFAM" id="SSF56281">
    <property type="entry name" value="Metallo-hydrolase/oxidoreductase"/>
    <property type="match status" value="1"/>
</dbReference>
<dbReference type="PANTHER" id="PTHR43546">
    <property type="entry name" value="UPF0173 METAL-DEPENDENT HYDROLASE MJ1163-RELATED"/>
    <property type="match status" value="1"/>
</dbReference>
<dbReference type="EMBL" id="CP046400">
    <property type="protein sequence ID" value="QGY41452.1"/>
    <property type="molecule type" value="Genomic_DNA"/>
</dbReference>
<accession>A0A6I6JMH3</accession>
<dbReference type="PANTHER" id="PTHR43546:SF9">
    <property type="entry name" value="L-ASCORBATE-6-PHOSPHATE LACTONASE ULAG-RELATED"/>
    <property type="match status" value="1"/>
</dbReference>
<dbReference type="Proteomes" id="UP000428328">
    <property type="component" value="Chromosome"/>
</dbReference>
<dbReference type="Pfam" id="PF12706">
    <property type="entry name" value="Lactamase_B_2"/>
    <property type="match status" value="1"/>
</dbReference>
<feature type="domain" description="Metallo-beta-lactamase" evidence="2">
    <location>
        <begin position="19"/>
        <end position="219"/>
    </location>
</feature>
<evidence type="ECO:0000259" key="2">
    <source>
        <dbReference type="Pfam" id="PF12706"/>
    </source>
</evidence>
<dbReference type="InterPro" id="IPR050114">
    <property type="entry name" value="UPF0173_UPF0282_UlaG_hydrolase"/>
</dbReference>